<feature type="region of interest" description="Disordered" evidence="5">
    <location>
        <begin position="704"/>
        <end position="731"/>
    </location>
</feature>
<evidence type="ECO:0000313" key="8">
    <source>
        <dbReference type="Proteomes" id="UP000053201"/>
    </source>
</evidence>
<keyword evidence="1" id="KW-0677">Repeat</keyword>
<dbReference type="SMART" id="SM01252">
    <property type="entry name" value="KilA-N"/>
    <property type="match status" value="1"/>
</dbReference>
<dbReference type="InterPro" id="IPR036770">
    <property type="entry name" value="Ankyrin_rpt-contain_sf"/>
</dbReference>
<dbReference type="InterPro" id="IPR002110">
    <property type="entry name" value="Ankyrin_rpt"/>
</dbReference>
<dbReference type="InterPro" id="IPR003163">
    <property type="entry name" value="Tscrpt_reg_HTH_APSES-type"/>
</dbReference>
<dbReference type="InterPro" id="IPR036887">
    <property type="entry name" value="HTH_APSES_sf"/>
</dbReference>
<evidence type="ECO:0000313" key="7">
    <source>
        <dbReference type="EMBL" id="KND03057.1"/>
    </source>
</evidence>
<dbReference type="GeneID" id="27692111"/>
<evidence type="ECO:0000256" key="1">
    <source>
        <dbReference type="ARBA" id="ARBA00022737"/>
    </source>
</evidence>
<dbReference type="Proteomes" id="UP000053201">
    <property type="component" value="Unassembled WGS sequence"/>
</dbReference>
<proteinExistence type="predicted"/>
<accession>A0A0L0HPN9</accession>
<dbReference type="Pfam" id="PF04383">
    <property type="entry name" value="KilA-N"/>
    <property type="match status" value="1"/>
</dbReference>
<dbReference type="PROSITE" id="PS50297">
    <property type="entry name" value="ANK_REP_REGION"/>
    <property type="match status" value="2"/>
</dbReference>
<dbReference type="VEuPathDB" id="FungiDB:SPPG_08986"/>
<evidence type="ECO:0000256" key="2">
    <source>
        <dbReference type="ARBA" id="ARBA00023043"/>
    </source>
</evidence>
<dbReference type="InParanoid" id="A0A0L0HPN9"/>
<dbReference type="OrthoDB" id="6718656at2759"/>
<dbReference type="AlphaFoldDB" id="A0A0L0HPN9"/>
<dbReference type="SUPFAM" id="SSF54616">
    <property type="entry name" value="DNA-binding domain of Mlu1-box binding protein MBP1"/>
    <property type="match status" value="1"/>
</dbReference>
<evidence type="ECO:0000256" key="4">
    <source>
        <dbReference type="SAM" id="Coils"/>
    </source>
</evidence>
<dbReference type="InterPro" id="IPR018004">
    <property type="entry name" value="KilA/APSES_HTH"/>
</dbReference>
<dbReference type="InterPro" id="IPR051642">
    <property type="entry name" value="SWI6-like"/>
</dbReference>
<evidence type="ECO:0000259" key="6">
    <source>
        <dbReference type="PROSITE" id="PS51299"/>
    </source>
</evidence>
<dbReference type="SMART" id="SM00248">
    <property type="entry name" value="ANK"/>
    <property type="match status" value="3"/>
</dbReference>
<keyword evidence="8" id="KW-1185">Reference proteome</keyword>
<gene>
    <name evidence="7" type="ORF">SPPG_08986</name>
</gene>
<organism evidence="7 8">
    <name type="scientific">Spizellomyces punctatus (strain DAOM BR117)</name>
    <dbReference type="NCBI Taxonomy" id="645134"/>
    <lineage>
        <taxon>Eukaryota</taxon>
        <taxon>Fungi</taxon>
        <taxon>Fungi incertae sedis</taxon>
        <taxon>Chytridiomycota</taxon>
        <taxon>Chytridiomycota incertae sedis</taxon>
        <taxon>Chytridiomycetes</taxon>
        <taxon>Spizellomycetales</taxon>
        <taxon>Spizellomycetaceae</taxon>
        <taxon>Spizellomyces</taxon>
    </lineage>
</organism>
<feature type="compositionally biased region" description="Basic and acidic residues" evidence="5">
    <location>
        <begin position="311"/>
        <end position="320"/>
    </location>
</feature>
<dbReference type="PANTHER" id="PTHR43828:SF3">
    <property type="entry name" value="CHROMO DOMAIN-CONTAINING PROTEIN"/>
    <property type="match status" value="1"/>
</dbReference>
<evidence type="ECO:0000256" key="3">
    <source>
        <dbReference type="PROSITE-ProRule" id="PRU00023"/>
    </source>
</evidence>
<dbReference type="EMBL" id="KQ257452">
    <property type="protein sequence ID" value="KND03057.1"/>
    <property type="molecule type" value="Genomic_DNA"/>
</dbReference>
<dbReference type="Pfam" id="PF13637">
    <property type="entry name" value="Ank_4"/>
    <property type="match status" value="1"/>
</dbReference>
<dbReference type="GO" id="GO:0033309">
    <property type="term" value="C:SBF transcription complex"/>
    <property type="evidence" value="ECO:0007669"/>
    <property type="project" value="TreeGrafter"/>
</dbReference>
<dbReference type="Gene3D" id="3.10.260.10">
    <property type="entry name" value="Transcription regulator HTH, APSES-type DNA-binding domain"/>
    <property type="match status" value="1"/>
</dbReference>
<name>A0A0L0HPN9_SPIPD</name>
<dbReference type="FunFam" id="3.10.260.10:FF:000001">
    <property type="entry name" value="APSES transcription factor (MbpA)"/>
    <property type="match status" value="1"/>
</dbReference>
<dbReference type="RefSeq" id="XP_016611096.1">
    <property type="nucleotide sequence ID" value="XM_016757137.1"/>
</dbReference>
<sequence>MIRAHDMAFEGGAQYPSLSHTTVGSSGAGAIATPANGSLSDTLAGGLSTPLPPLSSSHDFLQSYFGNSSLNQMSGSSGPPPFLPLQIPALSRLTEGNSILGVSPRNIYNQPPSPKRLPEEESEEDEGHADGGSSTTSTPAPALNGEGEIYAAVYSGIPVYEMMCNSVAVMRRKSDGFLNATQILKVAGVDKGKRTKILDKEVMIGEHEKVQGGYGKYQGTWIPFERGVQLAAMYGVDGFLRPLLEFELPAPGRADQTPTKEQVMAANRDLLKRSNSSSFNKSKSRSHGDDGTDTAQRRRRAGAPSTRASKRLMEIESSDIHDDESSDNPLASPGPLGNYAKKRPRTDAYAESVIETNAEKYRAMLMAMFVHEDPLYIPDMLSGPTLPNDLDLDIVIDEQSHTSLHWAAALARINVVRVLLQKGADIRSVNNDGETALIRAVRVTNNYDNQTFPELLDLLHSTLSLVDAKNRTVLHHIAATAGLEGRVAASRYYLECLLEWVARHGGNFSSLVDIQDSAGDTALNVAARIGNRNLVEQLIDVGADGTIENRAGLRPSDFGFEDVLGSSRGDGGVEGTGDTGEAEKIEGTSRVVFPSIRTEEEDAALALSAVASATKGREIASAVQQMVDEMSCTFSAEMKVKADQLTEARNQLRQVTKELADVRKQNHILRKENQMLPEMVQQIKNLERCLGEEMAKCNTATIHDQRSTDSTPGGMVTGGITETKQTPQDPNGELAALRRTLQEKEALERSLRSEIIRLKSTSGKSELGCKKIIAACCNVPVESVDELLNPLLQAVESDKEVDMSAVAGFMMDVKRREGGRC</sequence>
<dbReference type="STRING" id="645134.A0A0L0HPN9"/>
<dbReference type="FunCoup" id="A0A0L0HPN9">
    <property type="interactions" value="143"/>
</dbReference>
<feature type="coiled-coil region" evidence="4">
    <location>
        <begin position="635"/>
        <end position="672"/>
    </location>
</feature>
<evidence type="ECO:0000256" key="5">
    <source>
        <dbReference type="SAM" id="MobiDB-lite"/>
    </source>
</evidence>
<keyword evidence="4" id="KW-0175">Coiled coil</keyword>
<dbReference type="GO" id="GO:0030907">
    <property type="term" value="C:MBF transcription complex"/>
    <property type="evidence" value="ECO:0007669"/>
    <property type="project" value="TreeGrafter"/>
</dbReference>
<dbReference type="eggNOG" id="ENOG502QPWC">
    <property type="taxonomic scope" value="Eukaryota"/>
</dbReference>
<protein>
    <recommendedName>
        <fullName evidence="6">HTH APSES-type domain-containing protein</fullName>
    </recommendedName>
</protein>
<dbReference type="SUPFAM" id="SSF48403">
    <property type="entry name" value="Ankyrin repeat"/>
    <property type="match status" value="1"/>
</dbReference>
<keyword evidence="2 3" id="KW-0040">ANK repeat</keyword>
<dbReference type="PROSITE" id="PS50088">
    <property type="entry name" value="ANK_REPEAT"/>
    <property type="match status" value="2"/>
</dbReference>
<feature type="repeat" description="ANK" evidence="3">
    <location>
        <begin position="399"/>
        <end position="431"/>
    </location>
</feature>
<dbReference type="Gene3D" id="1.25.40.20">
    <property type="entry name" value="Ankyrin repeat-containing domain"/>
    <property type="match status" value="1"/>
</dbReference>
<dbReference type="OMA" id="HHIAMMA"/>
<feature type="domain" description="HTH APSES-type" evidence="6">
    <location>
        <begin position="149"/>
        <end position="258"/>
    </location>
</feature>
<feature type="compositionally biased region" description="Polar residues" evidence="5">
    <location>
        <begin position="720"/>
        <end position="729"/>
    </location>
</feature>
<reference evidence="7 8" key="1">
    <citation type="submission" date="2009-08" db="EMBL/GenBank/DDBJ databases">
        <title>The Genome Sequence of Spizellomyces punctatus strain DAOM BR117.</title>
        <authorList>
            <consortium name="The Broad Institute Genome Sequencing Platform"/>
            <person name="Russ C."/>
            <person name="Cuomo C."/>
            <person name="Shea T."/>
            <person name="Young S.K."/>
            <person name="Zeng Q."/>
            <person name="Koehrsen M."/>
            <person name="Haas B."/>
            <person name="Borodovsky M."/>
            <person name="Guigo R."/>
            <person name="Alvarado L."/>
            <person name="Berlin A."/>
            <person name="Bochicchio J."/>
            <person name="Borenstein D."/>
            <person name="Chapman S."/>
            <person name="Chen Z."/>
            <person name="Engels R."/>
            <person name="Freedman E."/>
            <person name="Gellesch M."/>
            <person name="Goldberg J."/>
            <person name="Griggs A."/>
            <person name="Gujja S."/>
            <person name="Heiman D."/>
            <person name="Hepburn T."/>
            <person name="Howarth C."/>
            <person name="Jen D."/>
            <person name="Larson L."/>
            <person name="Lewis B."/>
            <person name="Mehta T."/>
            <person name="Park D."/>
            <person name="Pearson M."/>
            <person name="Roberts A."/>
            <person name="Saif S."/>
            <person name="Shenoy N."/>
            <person name="Sisk P."/>
            <person name="Stolte C."/>
            <person name="Sykes S."/>
            <person name="Thomson T."/>
            <person name="Walk T."/>
            <person name="White J."/>
            <person name="Yandava C."/>
            <person name="Burger G."/>
            <person name="Gray M.W."/>
            <person name="Holland P.W.H."/>
            <person name="King N."/>
            <person name="Lang F.B.F."/>
            <person name="Roger A.J."/>
            <person name="Ruiz-Trillo I."/>
            <person name="Lander E."/>
            <person name="Nusbaum C."/>
        </authorList>
    </citation>
    <scope>NUCLEOTIDE SEQUENCE [LARGE SCALE GENOMIC DNA]</scope>
    <source>
        <strain evidence="7 8">DAOM BR117</strain>
    </source>
</reference>
<dbReference type="GO" id="GO:0001228">
    <property type="term" value="F:DNA-binding transcription activator activity, RNA polymerase II-specific"/>
    <property type="evidence" value="ECO:0007669"/>
    <property type="project" value="UniProtKB-ARBA"/>
</dbReference>
<feature type="region of interest" description="Disordered" evidence="5">
    <location>
        <begin position="269"/>
        <end position="347"/>
    </location>
</feature>
<dbReference type="PANTHER" id="PTHR43828">
    <property type="entry name" value="ASPARAGINASE"/>
    <property type="match status" value="1"/>
</dbReference>
<dbReference type="PROSITE" id="PS51299">
    <property type="entry name" value="HTH_APSES"/>
    <property type="match status" value="1"/>
</dbReference>
<feature type="repeat" description="ANK" evidence="3">
    <location>
        <begin position="518"/>
        <end position="550"/>
    </location>
</feature>
<dbReference type="GO" id="GO:0003677">
    <property type="term" value="F:DNA binding"/>
    <property type="evidence" value="ECO:0007669"/>
    <property type="project" value="InterPro"/>
</dbReference>
<feature type="region of interest" description="Disordered" evidence="5">
    <location>
        <begin position="101"/>
        <end position="143"/>
    </location>
</feature>